<evidence type="ECO:0008006" key="3">
    <source>
        <dbReference type="Google" id="ProtNLM"/>
    </source>
</evidence>
<name>A0A7G9YK03_9EURY</name>
<sequence>MKWLKDIHNRQIRLTSERQEHIEGDHPEMFRQIDRVQDTLSNPDMIIRSRTDHGVELFYRHYSTTPVTEKYLCVVIKASVSDLFIITAYFTDAIKGGRILWKKK</sequence>
<evidence type="ECO:0000313" key="2">
    <source>
        <dbReference type="EMBL" id="QNO49005.1"/>
    </source>
</evidence>
<organism evidence="1">
    <name type="scientific">Candidatus Methanogaster sp. ANME-2c ERB4</name>
    <dbReference type="NCBI Taxonomy" id="2759911"/>
    <lineage>
        <taxon>Archaea</taxon>
        <taxon>Methanobacteriati</taxon>
        <taxon>Methanobacteriota</taxon>
        <taxon>Stenosarchaea group</taxon>
        <taxon>Methanomicrobia</taxon>
        <taxon>Methanosarcinales</taxon>
        <taxon>ANME-2 cluster</taxon>
        <taxon>Candidatus Methanogasteraceae</taxon>
        <taxon>Candidatus Methanogaster</taxon>
    </lineage>
</organism>
<dbReference type="EMBL" id="MT631327">
    <property type="protein sequence ID" value="QNO48337.1"/>
    <property type="molecule type" value="Genomic_DNA"/>
</dbReference>
<protein>
    <recommendedName>
        <fullName evidence="3">Phage-Barnase-EndoU-ColicinE5/D-RelE like nuclease 2 domain-containing protein</fullName>
    </recommendedName>
</protein>
<reference evidence="1" key="1">
    <citation type="submission" date="2020-06" db="EMBL/GenBank/DDBJ databases">
        <title>Unique genomic features of the anaerobic methanotrophic archaea.</title>
        <authorList>
            <person name="Chadwick G.L."/>
            <person name="Skennerton C.T."/>
            <person name="Laso-Perez R."/>
            <person name="Leu A.O."/>
            <person name="Speth D.R."/>
            <person name="Yu H."/>
            <person name="Morgan-Lang C."/>
            <person name="Hatzenpichler R."/>
            <person name="Goudeau D."/>
            <person name="Malmstrom R."/>
            <person name="Brazelton W.J."/>
            <person name="Woyke T."/>
            <person name="Hallam S.J."/>
            <person name="Tyson G.W."/>
            <person name="Wegener G."/>
            <person name="Boetius A."/>
            <person name="Orphan V."/>
        </authorList>
    </citation>
    <scope>NUCLEOTIDE SEQUENCE</scope>
</reference>
<dbReference type="EMBL" id="MT631368">
    <property type="protein sequence ID" value="QNO49005.1"/>
    <property type="molecule type" value="Genomic_DNA"/>
</dbReference>
<proteinExistence type="predicted"/>
<evidence type="ECO:0000313" key="1">
    <source>
        <dbReference type="EMBL" id="QNO48337.1"/>
    </source>
</evidence>
<dbReference type="AlphaFoldDB" id="A0A7G9YK03"/>
<accession>A0A7G9YK03</accession>
<gene>
    <name evidence="2" type="ORF">CMADCPIN_00035</name>
    <name evidence="1" type="ORF">OKEGDIPN_00005</name>
</gene>